<comment type="caution">
    <text evidence="1">The sequence shown here is derived from an EMBL/GenBank/DDBJ whole genome shotgun (WGS) entry which is preliminary data.</text>
</comment>
<evidence type="ECO:0000313" key="1">
    <source>
        <dbReference type="EMBL" id="KAL3847745.1"/>
    </source>
</evidence>
<accession>A0ABD3UEB1</accession>
<proteinExistence type="predicted"/>
<gene>
    <name evidence="1" type="ORF">ACJMK2_018639</name>
</gene>
<dbReference type="Proteomes" id="UP001634394">
    <property type="component" value="Unassembled WGS sequence"/>
</dbReference>
<keyword evidence="2" id="KW-1185">Reference proteome</keyword>
<evidence type="ECO:0000313" key="2">
    <source>
        <dbReference type="Proteomes" id="UP001634394"/>
    </source>
</evidence>
<sequence>MAQTEKTPLLKEKYVSEDEEKLTGCGGSLACNPHRFLHRYLILIIMCFLSF</sequence>
<organism evidence="1 2">
    <name type="scientific">Sinanodonta woodiana</name>
    <name type="common">Chinese pond mussel</name>
    <name type="synonym">Anodonta woodiana</name>
    <dbReference type="NCBI Taxonomy" id="1069815"/>
    <lineage>
        <taxon>Eukaryota</taxon>
        <taxon>Metazoa</taxon>
        <taxon>Spiralia</taxon>
        <taxon>Lophotrochozoa</taxon>
        <taxon>Mollusca</taxon>
        <taxon>Bivalvia</taxon>
        <taxon>Autobranchia</taxon>
        <taxon>Heteroconchia</taxon>
        <taxon>Palaeoheterodonta</taxon>
        <taxon>Unionida</taxon>
        <taxon>Unionoidea</taxon>
        <taxon>Unionidae</taxon>
        <taxon>Unioninae</taxon>
        <taxon>Sinanodonta</taxon>
    </lineage>
</organism>
<reference evidence="1 2" key="1">
    <citation type="submission" date="2024-11" db="EMBL/GenBank/DDBJ databases">
        <title>Chromosome-level genome assembly of the freshwater bivalve Anodonta woodiana.</title>
        <authorList>
            <person name="Chen X."/>
        </authorList>
    </citation>
    <scope>NUCLEOTIDE SEQUENCE [LARGE SCALE GENOMIC DNA]</scope>
    <source>
        <strain evidence="1">MN2024</strain>
        <tissue evidence="1">Gills</tissue>
    </source>
</reference>
<name>A0ABD3UEB1_SINWO</name>
<dbReference type="AlphaFoldDB" id="A0ABD3UEB1"/>
<feature type="non-terminal residue" evidence="1">
    <location>
        <position position="51"/>
    </location>
</feature>
<protein>
    <submittedName>
        <fullName evidence="1">Uncharacterized protein</fullName>
    </submittedName>
</protein>
<dbReference type="EMBL" id="JBJQND010000016">
    <property type="protein sequence ID" value="KAL3847745.1"/>
    <property type="molecule type" value="Genomic_DNA"/>
</dbReference>